<dbReference type="AlphaFoldDB" id="A0A1J4T9U1"/>
<dbReference type="InterPro" id="IPR014729">
    <property type="entry name" value="Rossmann-like_a/b/a_fold"/>
</dbReference>
<dbReference type="EMBL" id="MNUU01000062">
    <property type="protein sequence ID" value="OIO06991.1"/>
    <property type="molecule type" value="Genomic_DNA"/>
</dbReference>
<gene>
    <name evidence="4" type="ORF">AUJ27_03270</name>
</gene>
<sequence length="349" mass="39158">MAKALVLLSGGLDSMLSARVLMEQGVKVTGLTFTSHFFGAAKARKAAEQLGIELKEVDFKKEHLQMVKNPKYGYGKNMNPCIDCHSLMLRYAKKYLAQPSPCQGEEKVYDLIATGEILGQRPMSQNKEALKTVADYSGIGDRVVRPLSAKLLEETAPEKEGLLIRGKLLGISGRNRKKQIELVKKFKIKEYASPGGGCLLTDPAFSERLINLFDYWPDCAGNDVELLKYGRVIWLKLKKSRDNVKVLVVIGRNKEDNEMLEKLARKGDVLIELKNEMGPTTLVRMLNNKSRIENDILEIDIPKELKKSEMKLGDEKSFKEIINVLALLTGYYAAKARGKKVNVQLEIKN</sequence>
<feature type="domain" description="Thil AANH" evidence="3">
    <location>
        <begin position="3"/>
        <end position="147"/>
    </location>
</feature>
<dbReference type="Pfam" id="PF02568">
    <property type="entry name" value="ThiI"/>
    <property type="match status" value="1"/>
</dbReference>
<dbReference type="GO" id="GO:0005524">
    <property type="term" value="F:ATP binding"/>
    <property type="evidence" value="ECO:0007669"/>
    <property type="project" value="UniProtKB-KW"/>
</dbReference>
<dbReference type="InterPro" id="IPR020536">
    <property type="entry name" value="ThiI_AANH"/>
</dbReference>
<dbReference type="GO" id="GO:0004810">
    <property type="term" value="F:CCA tRNA nucleotidyltransferase activity"/>
    <property type="evidence" value="ECO:0007669"/>
    <property type="project" value="InterPro"/>
</dbReference>
<evidence type="ECO:0000259" key="3">
    <source>
        <dbReference type="Pfam" id="PF02568"/>
    </source>
</evidence>
<comment type="caution">
    <text evidence="4">The sequence shown here is derived from an EMBL/GenBank/DDBJ whole genome shotgun (WGS) entry which is preliminary data.</text>
</comment>
<evidence type="ECO:0000256" key="1">
    <source>
        <dbReference type="ARBA" id="ARBA00022741"/>
    </source>
</evidence>
<reference evidence="4 5" key="1">
    <citation type="journal article" date="2016" name="Environ. Microbiol.">
        <title>Genomic resolution of a cold subsurface aquifer community provides metabolic insights for novel microbes adapted to high CO concentrations.</title>
        <authorList>
            <person name="Probst A.J."/>
            <person name="Castelle C.J."/>
            <person name="Singh A."/>
            <person name="Brown C.T."/>
            <person name="Anantharaman K."/>
            <person name="Sharon I."/>
            <person name="Hug L.A."/>
            <person name="Burstein D."/>
            <person name="Emerson J.B."/>
            <person name="Thomas B.C."/>
            <person name="Banfield J.F."/>
        </authorList>
    </citation>
    <scope>NUCLEOTIDE SEQUENCE [LARGE SCALE GENOMIC DNA]</scope>
    <source>
        <strain evidence="4">CG1_02_37_44</strain>
    </source>
</reference>
<dbReference type="Gene3D" id="3.40.50.620">
    <property type="entry name" value="HUPs"/>
    <property type="match status" value="1"/>
</dbReference>
<dbReference type="PANTHER" id="PTHR11933:SF6">
    <property type="entry name" value="THIL AANH DOMAIN-CONTAINING PROTEIN"/>
    <property type="match status" value="1"/>
</dbReference>
<evidence type="ECO:0000256" key="2">
    <source>
        <dbReference type="ARBA" id="ARBA00022840"/>
    </source>
</evidence>
<name>A0A1J4T9U1_9BACT</name>
<organism evidence="4 5">
    <name type="scientific">Candidatus Falkowbacteria bacterium CG1_02_37_44</name>
    <dbReference type="NCBI Taxonomy" id="1805146"/>
    <lineage>
        <taxon>Bacteria</taxon>
        <taxon>Candidatus Falkowiibacteriota</taxon>
    </lineage>
</organism>
<protein>
    <recommendedName>
        <fullName evidence="3">Thil AANH domain-containing protein</fullName>
    </recommendedName>
</protein>
<keyword evidence="1" id="KW-0547">Nucleotide-binding</keyword>
<accession>A0A1J4T9U1</accession>
<evidence type="ECO:0000313" key="5">
    <source>
        <dbReference type="Proteomes" id="UP000183192"/>
    </source>
</evidence>
<dbReference type="SUPFAM" id="SSF52402">
    <property type="entry name" value="Adenine nucleotide alpha hydrolases-like"/>
    <property type="match status" value="1"/>
</dbReference>
<dbReference type="STRING" id="1805146.AUJ27_03270"/>
<dbReference type="Proteomes" id="UP000183192">
    <property type="component" value="Unassembled WGS sequence"/>
</dbReference>
<proteinExistence type="predicted"/>
<dbReference type="PANTHER" id="PTHR11933">
    <property type="entry name" value="TRNA 5-METHYLAMINOMETHYL-2-THIOURIDYLATE -METHYLTRANSFERASE"/>
    <property type="match status" value="1"/>
</dbReference>
<evidence type="ECO:0000313" key="4">
    <source>
        <dbReference type="EMBL" id="OIO06991.1"/>
    </source>
</evidence>
<keyword evidence="2" id="KW-0067">ATP-binding</keyword>